<dbReference type="EC" id="3.5.1.15" evidence="5"/>
<comment type="cofactor">
    <cofactor evidence="5">
        <name>Zn(2+)</name>
        <dbReference type="ChEBI" id="CHEBI:29105"/>
    </cofactor>
    <text evidence="5">Binds 1 zinc ion per subunit.</text>
</comment>
<comment type="caution">
    <text evidence="8">The sequence shown here is derived from an EMBL/GenBank/DDBJ whole genome shotgun (WGS) entry which is preliminary data.</text>
</comment>
<comment type="similarity">
    <text evidence="1 5">Belongs to the AspA/AstE family. Aspartoacylase subfamily.</text>
</comment>
<dbReference type="InterPro" id="IPR007036">
    <property type="entry name" value="Aste_AspA_hybrid_dom"/>
</dbReference>
<dbReference type="PANTHER" id="PTHR15162:SF7">
    <property type="entry name" value="SUCCINYLGLUTAMATE DESUCCINYLASE"/>
    <property type="match status" value="1"/>
</dbReference>
<sequence length="314" mass="34039">MVAGRVMVVGGTHGNERNAPWLLEAWRRHPALLRRSDLALELVLGNSAAHAAGVRYLDRDLNRSFVPALLDAPGPGDRELERARELLALHGPGGSHPCLVALDLHSTTAAMGNSLVVYGRRSADLALAAGVQQRLGLPIYLHEQDRAQTGYLVERWPCGLVVEVGPVPQGVIQEPICRQSQLALEAALEVLAQARSGALRLPQRLVVHRHLGSLDLPRHGDGSPAAVVHPQRQNRDWQPVAAGDPLFLTAEGATIPYHPREDQEIGPVWAVFINEAAYGEKGIALSLTRRESWPVEPSWGQALADLARELQSPG</sequence>
<evidence type="ECO:0000259" key="7">
    <source>
        <dbReference type="Pfam" id="PF24827"/>
    </source>
</evidence>
<dbReference type="GO" id="GO:0019807">
    <property type="term" value="F:aspartoacylase activity"/>
    <property type="evidence" value="ECO:0007669"/>
    <property type="project" value="UniProtKB-EC"/>
</dbReference>
<keyword evidence="4 5" id="KW-0862">Zinc</keyword>
<dbReference type="SUPFAM" id="SSF53187">
    <property type="entry name" value="Zn-dependent exopeptidases"/>
    <property type="match status" value="1"/>
</dbReference>
<keyword evidence="2 5" id="KW-0479">Metal-binding</keyword>
<dbReference type="Gene3D" id="2.20.25.160">
    <property type="match status" value="1"/>
</dbReference>
<organism evidence="8 9">
    <name type="scientific">Cyanobium gracile UHCC 0139</name>
    <dbReference type="NCBI Taxonomy" id="3110308"/>
    <lineage>
        <taxon>Bacteria</taxon>
        <taxon>Bacillati</taxon>
        <taxon>Cyanobacteriota</taxon>
        <taxon>Cyanophyceae</taxon>
        <taxon>Synechococcales</taxon>
        <taxon>Prochlorococcaceae</taxon>
        <taxon>Cyanobium</taxon>
    </lineage>
</organism>
<dbReference type="Pfam" id="PF04952">
    <property type="entry name" value="AstE_AspA_hybrid"/>
    <property type="match status" value="1"/>
</dbReference>
<dbReference type="PANTHER" id="PTHR15162">
    <property type="entry name" value="ASPARTOACYLASE"/>
    <property type="match status" value="1"/>
</dbReference>
<feature type="domain" description="AstE/AspA barrel-sandwich hybrid" evidence="6">
    <location>
        <begin position="204"/>
        <end position="290"/>
    </location>
</feature>
<feature type="binding site" evidence="5">
    <location>
        <position position="55"/>
    </location>
    <ligand>
        <name>substrate</name>
    </ligand>
</feature>
<evidence type="ECO:0000256" key="2">
    <source>
        <dbReference type="ARBA" id="ARBA00022723"/>
    </source>
</evidence>
<dbReference type="Pfam" id="PF24827">
    <property type="entry name" value="AstE_AspA_cat"/>
    <property type="match status" value="1"/>
</dbReference>
<comment type="catalytic activity">
    <reaction evidence="5">
        <text>an N-acyl-L-aspartate + H2O = a carboxylate + L-aspartate</text>
        <dbReference type="Rhea" id="RHEA:10872"/>
        <dbReference type="ChEBI" id="CHEBI:15377"/>
        <dbReference type="ChEBI" id="CHEBI:29067"/>
        <dbReference type="ChEBI" id="CHEBI:29991"/>
        <dbReference type="ChEBI" id="CHEBI:58497"/>
        <dbReference type="EC" id="3.5.1.15"/>
    </reaction>
</comment>
<evidence type="ECO:0000256" key="3">
    <source>
        <dbReference type="ARBA" id="ARBA00022801"/>
    </source>
</evidence>
<feature type="binding site" evidence="5">
    <location>
        <position position="278"/>
    </location>
    <ligand>
        <name>substrate</name>
    </ligand>
</feature>
<proteinExistence type="inferred from homology"/>
<feature type="binding site" evidence="5">
    <location>
        <position position="105"/>
    </location>
    <ligand>
        <name>Zn(2+)</name>
        <dbReference type="ChEBI" id="CHEBI:29105"/>
    </ligand>
</feature>
<evidence type="ECO:0000256" key="1">
    <source>
        <dbReference type="ARBA" id="ARBA00006173"/>
    </source>
</evidence>
<evidence type="ECO:0000259" key="6">
    <source>
        <dbReference type="Pfam" id="PF04952"/>
    </source>
</evidence>
<dbReference type="Gene3D" id="3.40.630.10">
    <property type="entry name" value="Zn peptidases"/>
    <property type="match status" value="1"/>
</dbReference>
<keyword evidence="3 5" id="KW-0378">Hydrolase</keyword>
<dbReference type="RefSeq" id="WP_323306433.1">
    <property type="nucleotide sequence ID" value="NZ_JAYGHX010000011.1"/>
</dbReference>
<feature type="binding site" evidence="5">
    <location>
        <position position="163"/>
    </location>
    <ligand>
        <name>substrate</name>
    </ligand>
</feature>
<name>A0ABU5RX96_9CYAN</name>
<dbReference type="Proteomes" id="UP001304461">
    <property type="component" value="Unassembled WGS sequence"/>
</dbReference>
<feature type="binding site" evidence="5">
    <location>
        <begin position="62"/>
        <end position="63"/>
    </location>
    <ligand>
        <name>substrate</name>
    </ligand>
</feature>
<dbReference type="EMBL" id="JAYGHX010000011">
    <property type="protein sequence ID" value="MEA5392416.1"/>
    <property type="molecule type" value="Genomic_DNA"/>
</dbReference>
<feature type="binding site" evidence="5">
    <location>
        <position position="13"/>
    </location>
    <ligand>
        <name>Zn(2+)</name>
        <dbReference type="ChEBI" id="CHEBI:29105"/>
    </ligand>
</feature>
<keyword evidence="9" id="KW-1185">Reference proteome</keyword>
<evidence type="ECO:0000256" key="4">
    <source>
        <dbReference type="ARBA" id="ARBA00022833"/>
    </source>
</evidence>
<feature type="binding site" evidence="5">
    <location>
        <position position="16"/>
    </location>
    <ligand>
        <name>Zn(2+)</name>
        <dbReference type="ChEBI" id="CHEBI:29105"/>
    </ligand>
</feature>
<feature type="domain" description="Succinylglutamate desuccinylase/Aspartoacylase catalytic" evidence="7">
    <location>
        <begin position="5"/>
        <end position="189"/>
    </location>
</feature>
<dbReference type="InterPro" id="IPR016708">
    <property type="entry name" value="Aspartoacylase"/>
</dbReference>
<evidence type="ECO:0000313" key="8">
    <source>
        <dbReference type="EMBL" id="MEA5392416.1"/>
    </source>
</evidence>
<dbReference type="NCBIfam" id="NF002601">
    <property type="entry name" value="PRK02259.1"/>
    <property type="match status" value="1"/>
</dbReference>
<evidence type="ECO:0000313" key="9">
    <source>
        <dbReference type="Proteomes" id="UP001304461"/>
    </source>
</evidence>
<accession>A0ABU5RX96</accession>
<protein>
    <recommendedName>
        <fullName evidence="5">Probable aspartoacylase</fullName>
        <ecNumber evidence="5">3.5.1.15</ecNumber>
    </recommendedName>
</protein>
<dbReference type="PIRSF" id="PIRSF018001">
    <property type="entry name" value="Aspartoacylase"/>
    <property type="match status" value="1"/>
</dbReference>
<dbReference type="InterPro" id="IPR050178">
    <property type="entry name" value="AspA/AstE_fam"/>
</dbReference>
<dbReference type="HAMAP" id="MF_00704">
    <property type="entry name" value="Aspartoacylase"/>
    <property type="match status" value="1"/>
</dbReference>
<gene>
    <name evidence="8" type="ORF">VB738_14225</name>
</gene>
<evidence type="ECO:0000256" key="5">
    <source>
        <dbReference type="HAMAP-Rule" id="MF_00704"/>
    </source>
</evidence>
<reference evidence="8 9" key="1">
    <citation type="submission" date="2023-12" db="EMBL/GenBank/DDBJ databases">
        <title>Baltic Sea Cyanobacteria.</title>
        <authorList>
            <person name="Delbaje E."/>
            <person name="Fewer D.P."/>
            <person name="Shishido T.K."/>
        </authorList>
    </citation>
    <scope>NUCLEOTIDE SEQUENCE [LARGE SCALE GENOMIC DNA]</scope>
    <source>
        <strain evidence="8 9">UHCC 0139</strain>
    </source>
</reference>
<dbReference type="InterPro" id="IPR055438">
    <property type="entry name" value="AstE_AspA_cat"/>
</dbReference>